<evidence type="ECO:0000259" key="2">
    <source>
        <dbReference type="Pfam" id="PF00561"/>
    </source>
</evidence>
<gene>
    <name evidence="4" type="ORF">ACFQH9_03360</name>
</gene>
<evidence type="ECO:0000313" key="5">
    <source>
        <dbReference type="Proteomes" id="UP001596119"/>
    </source>
</evidence>
<dbReference type="Pfam" id="PF08386">
    <property type="entry name" value="Abhydrolase_4"/>
    <property type="match status" value="1"/>
</dbReference>
<dbReference type="Proteomes" id="UP001596119">
    <property type="component" value="Unassembled WGS sequence"/>
</dbReference>
<dbReference type="EMBL" id="JBHSQK010000007">
    <property type="protein sequence ID" value="MFC5947315.1"/>
    <property type="molecule type" value="Genomic_DNA"/>
</dbReference>
<reference evidence="5" key="1">
    <citation type="journal article" date="2019" name="Int. J. Syst. Evol. Microbiol.">
        <title>The Global Catalogue of Microorganisms (GCM) 10K type strain sequencing project: providing services to taxonomists for standard genome sequencing and annotation.</title>
        <authorList>
            <consortium name="The Broad Institute Genomics Platform"/>
            <consortium name="The Broad Institute Genome Sequencing Center for Infectious Disease"/>
            <person name="Wu L."/>
            <person name="Ma J."/>
        </authorList>
    </citation>
    <scope>NUCLEOTIDE SEQUENCE [LARGE SCALE GENOMIC DNA]</scope>
    <source>
        <strain evidence="5">CGMCC 4.7397</strain>
    </source>
</reference>
<feature type="domain" description="Peptidase S33 tripeptidyl aminopeptidase-like C-terminal" evidence="3">
    <location>
        <begin position="435"/>
        <end position="516"/>
    </location>
</feature>
<keyword evidence="4" id="KW-0378">Hydrolase</keyword>
<keyword evidence="1" id="KW-0732">Signal</keyword>
<feature type="signal peptide" evidence="1">
    <location>
        <begin position="1"/>
        <end position="28"/>
    </location>
</feature>
<feature type="domain" description="AB hydrolase-1" evidence="2">
    <location>
        <begin position="121"/>
        <end position="273"/>
    </location>
</feature>
<feature type="chain" id="PRO_5046242710" evidence="1">
    <location>
        <begin position="29"/>
        <end position="534"/>
    </location>
</feature>
<keyword evidence="5" id="KW-1185">Reference proteome</keyword>
<comment type="caution">
    <text evidence="4">The sequence shown here is derived from an EMBL/GenBank/DDBJ whole genome shotgun (WGS) entry which is preliminary data.</text>
</comment>
<dbReference type="Pfam" id="PF00561">
    <property type="entry name" value="Abhydrolase_1"/>
    <property type="match status" value="1"/>
</dbReference>
<organism evidence="4 5">
    <name type="scientific">Pseudonocardia lutea</name>
    <dbReference type="NCBI Taxonomy" id="2172015"/>
    <lineage>
        <taxon>Bacteria</taxon>
        <taxon>Bacillati</taxon>
        <taxon>Actinomycetota</taxon>
        <taxon>Actinomycetes</taxon>
        <taxon>Pseudonocardiales</taxon>
        <taxon>Pseudonocardiaceae</taxon>
        <taxon>Pseudonocardia</taxon>
    </lineage>
</organism>
<dbReference type="InterPro" id="IPR005944">
    <property type="entry name" value="Pro_iminopeptidase"/>
</dbReference>
<dbReference type="InterPro" id="IPR013595">
    <property type="entry name" value="Pept_S33_TAP-like_C"/>
</dbReference>
<protein>
    <submittedName>
        <fullName evidence="4">Alpha/beta fold hydrolase</fullName>
    </submittedName>
</protein>
<dbReference type="GO" id="GO:0016787">
    <property type="term" value="F:hydrolase activity"/>
    <property type="evidence" value="ECO:0007669"/>
    <property type="project" value="UniProtKB-KW"/>
</dbReference>
<dbReference type="InterPro" id="IPR000073">
    <property type="entry name" value="AB_hydrolase_1"/>
</dbReference>
<dbReference type="Gene3D" id="3.40.50.1820">
    <property type="entry name" value="alpha/beta hydrolase"/>
    <property type="match status" value="2"/>
</dbReference>
<dbReference type="PANTHER" id="PTHR43722:SF1">
    <property type="entry name" value="PROLINE IMINOPEPTIDASE"/>
    <property type="match status" value="1"/>
</dbReference>
<sequence length="534" mass="54326">MPIARSQRFTAGRAGFLTGSVTALVVLAGCGAPAGTSAPPAAPARVAPVASAAVAAPGTASYAAAPCPNPIYPGVAQLDLGAGVECGYLTVPENRTAPDGGTVRLAVARAKATAPDPRPDPLVYLTGGPGGSALIGAVPRIAAGWNADRDVIFLEQRGTWKSEPLLACPEVDAFLDAWVGLDTFDPATAQRSADAVGACRDRLAATADLAAFDTTENAADVADLRTALGIGEWNLYGVSYGADLALQTLRDHPDGIRSVVLDSVLPPQQSLADHFWPSAASGLAGLSDACAAQPACRADHPSLRDDVVRLVGDLTARPRTLTRTDPATGSPVPVVVDGYKLINLAVVASLAPGGIAAFPALVANLDRGDGSIAADTLLANRPPTGVTAYGLTFGVFCGEIPVDTDTLLARGRAALPGLPEQVLRLVPQSPYLVGDCARWSIPPAPPSVRTPVSSDRPVLVLAGALDAVTAPANADLVAQTLPAATRSTFPDAAHDVLLWSPACGVAVMRSFLERLAGPDLGCVSGLAPAPFTTS</sequence>
<dbReference type="PANTHER" id="PTHR43722">
    <property type="entry name" value="PROLINE IMINOPEPTIDASE"/>
    <property type="match status" value="1"/>
</dbReference>
<evidence type="ECO:0000313" key="4">
    <source>
        <dbReference type="EMBL" id="MFC5947315.1"/>
    </source>
</evidence>
<evidence type="ECO:0000256" key="1">
    <source>
        <dbReference type="SAM" id="SignalP"/>
    </source>
</evidence>
<name>A0ABW1I271_9PSEU</name>
<dbReference type="SUPFAM" id="SSF53474">
    <property type="entry name" value="alpha/beta-Hydrolases"/>
    <property type="match status" value="1"/>
</dbReference>
<accession>A0ABW1I271</accession>
<dbReference type="InterPro" id="IPR029058">
    <property type="entry name" value="AB_hydrolase_fold"/>
</dbReference>
<dbReference type="RefSeq" id="WP_379564050.1">
    <property type="nucleotide sequence ID" value="NZ_JBHSQK010000007.1"/>
</dbReference>
<evidence type="ECO:0000259" key="3">
    <source>
        <dbReference type="Pfam" id="PF08386"/>
    </source>
</evidence>
<dbReference type="PROSITE" id="PS51257">
    <property type="entry name" value="PROKAR_LIPOPROTEIN"/>
    <property type="match status" value="1"/>
</dbReference>
<proteinExistence type="predicted"/>